<reference evidence="1 2" key="1">
    <citation type="journal article" date="2013" name="PLoS Genet.">
        <title>Comparative genome structure, secondary metabolite, and effector coding capacity across Cochliobolus pathogens.</title>
        <authorList>
            <person name="Condon B.J."/>
            <person name="Leng Y."/>
            <person name="Wu D."/>
            <person name="Bushley K.E."/>
            <person name="Ohm R.A."/>
            <person name="Otillar R."/>
            <person name="Martin J."/>
            <person name="Schackwitz W."/>
            <person name="Grimwood J."/>
            <person name="MohdZainudin N."/>
            <person name="Xue C."/>
            <person name="Wang R."/>
            <person name="Manning V.A."/>
            <person name="Dhillon B."/>
            <person name="Tu Z.J."/>
            <person name="Steffenson B.J."/>
            <person name="Salamov A."/>
            <person name="Sun H."/>
            <person name="Lowry S."/>
            <person name="LaButti K."/>
            <person name="Han J."/>
            <person name="Copeland A."/>
            <person name="Lindquist E."/>
            <person name="Barry K."/>
            <person name="Schmutz J."/>
            <person name="Baker S.E."/>
            <person name="Ciuffetti L.M."/>
            <person name="Grigoriev I.V."/>
            <person name="Zhong S."/>
            <person name="Turgeon B.G."/>
        </authorList>
    </citation>
    <scope>NUCLEOTIDE SEQUENCE [LARGE SCALE GENOMIC DNA]</scope>
    <source>
        <strain evidence="1 2">26-R-13</strain>
    </source>
</reference>
<dbReference type="HOGENOM" id="CLU_3129639_0_0_1"/>
<evidence type="ECO:0000313" key="2">
    <source>
        <dbReference type="Proteomes" id="UP000053841"/>
    </source>
</evidence>
<dbReference type="AlphaFoldDB" id="W6Y9G8"/>
<dbReference type="KEGG" id="bze:COCCADRAFT_110949"/>
<dbReference type="Proteomes" id="UP000053841">
    <property type="component" value="Unassembled WGS sequence"/>
</dbReference>
<proteinExistence type="predicted"/>
<dbReference type="EMBL" id="KI964886">
    <property type="protein sequence ID" value="EUC27716.1"/>
    <property type="molecule type" value="Genomic_DNA"/>
</dbReference>
<accession>W6Y9G8</accession>
<feature type="non-terminal residue" evidence="1">
    <location>
        <position position="1"/>
    </location>
</feature>
<sequence>AISSISLSTILSQAISETPKPVMLCIFITLPPMATMSICTCTSLCTRSFK</sequence>
<dbReference type="RefSeq" id="XP_007717972.1">
    <property type="nucleotide sequence ID" value="XM_007719782.1"/>
</dbReference>
<keyword evidence="2" id="KW-1185">Reference proteome</keyword>
<dbReference type="GeneID" id="19144204"/>
<name>W6Y9G8_COCC2</name>
<organism evidence="1 2">
    <name type="scientific">Cochliobolus carbonum (strain 26-R-13)</name>
    <name type="common">Maize leaf spot fungus</name>
    <name type="synonym">Bipolaris zeicola</name>
    <dbReference type="NCBI Taxonomy" id="930089"/>
    <lineage>
        <taxon>Eukaryota</taxon>
        <taxon>Fungi</taxon>
        <taxon>Dikarya</taxon>
        <taxon>Ascomycota</taxon>
        <taxon>Pezizomycotina</taxon>
        <taxon>Dothideomycetes</taxon>
        <taxon>Pleosporomycetidae</taxon>
        <taxon>Pleosporales</taxon>
        <taxon>Pleosporineae</taxon>
        <taxon>Pleosporaceae</taxon>
        <taxon>Bipolaris</taxon>
    </lineage>
</organism>
<gene>
    <name evidence="1" type="ORF">COCCADRAFT_110949</name>
</gene>
<evidence type="ECO:0000313" key="1">
    <source>
        <dbReference type="EMBL" id="EUC27716.1"/>
    </source>
</evidence>
<protein>
    <submittedName>
        <fullName evidence="1">Uncharacterized protein</fullName>
    </submittedName>
</protein>